<feature type="domain" description="DUF4935" evidence="2">
    <location>
        <begin position="3"/>
        <end position="164"/>
    </location>
</feature>
<protein>
    <submittedName>
        <fullName evidence="3">DUF4935 domain-containing protein</fullName>
    </submittedName>
</protein>
<dbReference type="EMBL" id="JAESHX010000018">
    <property type="protein sequence ID" value="MBW5891411.1"/>
    <property type="molecule type" value="Genomic_DNA"/>
</dbReference>
<feature type="coiled-coil region" evidence="1">
    <location>
        <begin position="40"/>
        <end position="74"/>
    </location>
</feature>
<evidence type="ECO:0000259" key="2">
    <source>
        <dbReference type="Pfam" id="PF16289"/>
    </source>
</evidence>
<dbReference type="RefSeq" id="WP_219678516.1">
    <property type="nucleotide sequence ID" value="NZ_JAESHX010000018.1"/>
</dbReference>
<comment type="caution">
    <text evidence="3">The sequence shown here is derived from an EMBL/GenBank/DDBJ whole genome shotgun (WGS) entry which is preliminary data.</text>
</comment>
<evidence type="ECO:0000313" key="3">
    <source>
        <dbReference type="EMBL" id="MBW5891411.1"/>
    </source>
</evidence>
<dbReference type="Proteomes" id="UP000696310">
    <property type="component" value="Unassembled WGS sequence"/>
</dbReference>
<gene>
    <name evidence="3" type="ORF">IM880_04250</name>
</gene>
<sequence>MLILIDTNIFYNNWKMSSAMFQVLSNFIKNTTGNQLVIPFVVFKETQKKYNEEIEKLQKEIVQLKGRVKKLSESEFLIDDLSDEIKEFCFQSELLKMFPYTHIISSSYIDNDLLLDKAIFSRRPFRDNEKGYRDALIWNGLTQYLHKRKMEDKIVFITNNSHDFMSPDKQKKDFHADLKKDLENLGLYNEFLLYNSLNEFITEHVDQELHSFLHGNIEEIEERYIEAIEDEFEIFTDIYMESLSLDDCASLYESSGFNGEIIRMCKDFDFDVIEGTEDPSMYSGYKLPDNKYAFEYSYNFRICSFEFYIDTGIYHQNKDVIISEFMNVEVGQKITRFYSYPRVYFYGSGIIDLVKSNIEKINIDSLGLRMKF</sequence>
<evidence type="ECO:0000313" key="4">
    <source>
        <dbReference type="Proteomes" id="UP000696310"/>
    </source>
</evidence>
<keyword evidence="1" id="KW-0175">Coiled coil</keyword>
<dbReference type="AlphaFoldDB" id="A0AAW4NWL1"/>
<dbReference type="Pfam" id="PF16289">
    <property type="entry name" value="PIN_12"/>
    <property type="match status" value="1"/>
</dbReference>
<reference evidence="3" key="1">
    <citation type="journal article" date="2021" name="bioRxiv">
        <title>Identification of Pectobacterium species isolated from the soft rot of tetecho (Neobuxbaumia tetetzo), a columnar cactus, and associated metagenomics.</title>
        <authorList>
            <person name="Vargas-Peralta D."/>
            <person name="Narvaez-Barragan D.A."/>
            <person name="de Sandozequi A."/>
            <person name="Romero-Gutierrez M.F."/>
            <person name="Segovia L."/>
            <person name="Martinez-Anaya C."/>
            <person name="Alcaraz L.D."/>
            <person name="de la Torre Almaraz R."/>
        </authorList>
    </citation>
    <scope>NUCLEOTIDE SEQUENCE</scope>
    <source>
        <strain evidence="3">A3</strain>
    </source>
</reference>
<proteinExistence type="predicted"/>
<reference evidence="3" key="2">
    <citation type="submission" date="2021-01" db="EMBL/GenBank/DDBJ databases">
        <authorList>
            <person name="Vargas Peralta D."/>
        </authorList>
    </citation>
    <scope>NUCLEOTIDE SEQUENCE</scope>
    <source>
        <strain evidence="3">A3</strain>
    </source>
</reference>
<evidence type="ECO:0000256" key="1">
    <source>
        <dbReference type="SAM" id="Coils"/>
    </source>
</evidence>
<organism evidence="3 4">
    <name type="scientific">Pectobacterium polaris</name>
    <dbReference type="NCBI Taxonomy" id="2042057"/>
    <lineage>
        <taxon>Bacteria</taxon>
        <taxon>Pseudomonadati</taxon>
        <taxon>Pseudomonadota</taxon>
        <taxon>Gammaproteobacteria</taxon>
        <taxon>Enterobacterales</taxon>
        <taxon>Pectobacteriaceae</taxon>
        <taxon>Pectobacterium</taxon>
    </lineage>
</organism>
<dbReference type="InterPro" id="IPR032557">
    <property type="entry name" value="DUF4935"/>
</dbReference>
<accession>A0AAW4NWL1</accession>
<name>A0AAW4NWL1_9GAMM</name>